<gene>
    <name evidence="2" type="ORF">ACFQMG_11810</name>
</gene>
<accession>A0ABW2FVT2</accession>
<sequence>MTLDIQPLDPHHATEETLDGYHLMRAAAWAVDFPEDPPLTREGAIGRLRTPPVHEGPGRVWAGHLDGRPAGTVRLSLPEAPNDGIANVEVCVHPELRRRGIGTALLRSVLPEVLESGREAKVRARCRMRAAGGRRGRPCRVRSGCRRRRW</sequence>
<dbReference type="CDD" id="cd04301">
    <property type="entry name" value="NAT_SF"/>
    <property type="match status" value="1"/>
</dbReference>
<reference evidence="3" key="1">
    <citation type="journal article" date="2019" name="Int. J. Syst. Evol. Microbiol.">
        <title>The Global Catalogue of Microorganisms (GCM) 10K type strain sequencing project: providing services to taxonomists for standard genome sequencing and annotation.</title>
        <authorList>
            <consortium name="The Broad Institute Genomics Platform"/>
            <consortium name="The Broad Institute Genome Sequencing Center for Infectious Disease"/>
            <person name="Wu L."/>
            <person name="Ma J."/>
        </authorList>
    </citation>
    <scope>NUCLEOTIDE SEQUENCE [LARGE SCALE GENOMIC DNA]</scope>
    <source>
        <strain evidence="3">CGMCC 1.12859</strain>
    </source>
</reference>
<evidence type="ECO:0000313" key="2">
    <source>
        <dbReference type="EMBL" id="MFC7180239.1"/>
    </source>
</evidence>
<proteinExistence type="predicted"/>
<protein>
    <submittedName>
        <fullName evidence="2">GNAT family N-acetyltransferase</fullName>
    </submittedName>
</protein>
<dbReference type="SUPFAM" id="SSF55729">
    <property type="entry name" value="Acyl-CoA N-acyltransferases (Nat)"/>
    <property type="match status" value="1"/>
</dbReference>
<dbReference type="Proteomes" id="UP001596435">
    <property type="component" value="Unassembled WGS sequence"/>
</dbReference>
<dbReference type="InterPro" id="IPR000182">
    <property type="entry name" value="GNAT_dom"/>
</dbReference>
<organism evidence="2 3">
    <name type="scientific">Kitasatospora paranensis</name>
    <dbReference type="NCBI Taxonomy" id="258053"/>
    <lineage>
        <taxon>Bacteria</taxon>
        <taxon>Bacillati</taxon>
        <taxon>Actinomycetota</taxon>
        <taxon>Actinomycetes</taxon>
        <taxon>Kitasatosporales</taxon>
        <taxon>Streptomycetaceae</taxon>
        <taxon>Kitasatospora</taxon>
    </lineage>
</organism>
<dbReference type="PROSITE" id="PS51186">
    <property type="entry name" value="GNAT"/>
    <property type="match status" value="1"/>
</dbReference>
<evidence type="ECO:0000259" key="1">
    <source>
        <dbReference type="PROSITE" id="PS51186"/>
    </source>
</evidence>
<feature type="domain" description="N-acetyltransferase" evidence="1">
    <location>
        <begin position="3"/>
        <end position="150"/>
    </location>
</feature>
<dbReference type="Gene3D" id="3.40.630.30">
    <property type="match status" value="1"/>
</dbReference>
<dbReference type="InterPro" id="IPR016181">
    <property type="entry name" value="Acyl_CoA_acyltransferase"/>
</dbReference>
<dbReference type="EMBL" id="JBHTAJ010000018">
    <property type="protein sequence ID" value="MFC7180239.1"/>
    <property type="molecule type" value="Genomic_DNA"/>
</dbReference>
<keyword evidence="3" id="KW-1185">Reference proteome</keyword>
<name>A0ABW2FVT2_9ACTN</name>
<dbReference type="Pfam" id="PF00583">
    <property type="entry name" value="Acetyltransf_1"/>
    <property type="match status" value="1"/>
</dbReference>
<dbReference type="RefSeq" id="WP_345704955.1">
    <property type="nucleotide sequence ID" value="NZ_BAABKV010000001.1"/>
</dbReference>
<comment type="caution">
    <text evidence="2">The sequence shown here is derived from an EMBL/GenBank/DDBJ whole genome shotgun (WGS) entry which is preliminary data.</text>
</comment>
<evidence type="ECO:0000313" key="3">
    <source>
        <dbReference type="Proteomes" id="UP001596435"/>
    </source>
</evidence>